<dbReference type="RefSeq" id="WP_165929198.1">
    <property type="nucleotide sequence ID" value="NZ_SMGR01000003.1"/>
</dbReference>
<keyword evidence="4" id="KW-1185">Reference proteome</keyword>
<feature type="domain" description="Solute-binding protein family 3/N-terminal" evidence="2">
    <location>
        <begin position="22"/>
        <end position="233"/>
    </location>
</feature>
<evidence type="ECO:0000313" key="3">
    <source>
        <dbReference type="EMBL" id="TCL00382.1"/>
    </source>
</evidence>
<dbReference type="SUPFAM" id="SSF53850">
    <property type="entry name" value="Periplasmic binding protein-like II"/>
    <property type="match status" value="1"/>
</dbReference>
<evidence type="ECO:0000259" key="2">
    <source>
        <dbReference type="SMART" id="SM00062"/>
    </source>
</evidence>
<reference evidence="3 4" key="1">
    <citation type="submission" date="2019-03" db="EMBL/GenBank/DDBJ databases">
        <title>Genomic Encyclopedia of Archaeal and Bacterial Type Strains, Phase II (KMG-II): from individual species to whole genera.</title>
        <authorList>
            <person name="Goeker M."/>
        </authorList>
    </citation>
    <scope>NUCLEOTIDE SEQUENCE [LARGE SCALE GENOMIC DNA]</scope>
    <source>
        <strain evidence="3 4">DSM 26433</strain>
    </source>
</reference>
<dbReference type="Proteomes" id="UP000295673">
    <property type="component" value="Unassembled WGS sequence"/>
</dbReference>
<keyword evidence="1" id="KW-0732">Signal</keyword>
<dbReference type="EMBL" id="SMGR01000003">
    <property type="protein sequence ID" value="TCL00382.1"/>
    <property type="molecule type" value="Genomic_DNA"/>
</dbReference>
<dbReference type="AlphaFoldDB" id="A0A4R1N9C3"/>
<sequence length="234" mass="25044">MMKTLAVCAALAPAAVFAQDASLDLFTESYAPYSYMEGDKLTGHAVDIVTEALSRSGVEASMELTKWTRAISLAEKKPNTCVFTTARTEEREDKFQWVGPMYTSSVFLVQQKGANADVTGLEQALTKTIGSQSGDYTVGLLEKMGATNIDLAADQVMTLKKLEAGRLDYAIVLQAAAEAATASGKLEIAMEAERSEFYLACSKTTDAGLVTKMNDAIGSIVADGSRDKFVAAYE</sequence>
<gene>
    <name evidence="3" type="ORF">BXY66_3023</name>
</gene>
<proteinExistence type="predicted"/>
<dbReference type="Gene3D" id="3.40.190.10">
    <property type="entry name" value="Periplasmic binding protein-like II"/>
    <property type="match status" value="2"/>
</dbReference>
<name>A0A4R1N9C3_9RHOB</name>
<dbReference type="InterPro" id="IPR001638">
    <property type="entry name" value="Solute-binding_3/MltF_N"/>
</dbReference>
<feature type="chain" id="PRO_5020418916" evidence="1">
    <location>
        <begin position="19"/>
        <end position="234"/>
    </location>
</feature>
<dbReference type="SMART" id="SM00062">
    <property type="entry name" value="PBPb"/>
    <property type="match status" value="1"/>
</dbReference>
<evidence type="ECO:0000256" key="1">
    <source>
        <dbReference type="SAM" id="SignalP"/>
    </source>
</evidence>
<protein>
    <submittedName>
        <fullName evidence="3">Polar amino acid transport system substrate-binding protein</fullName>
    </submittedName>
</protein>
<organism evidence="3 4">
    <name type="scientific">Shimia isoporae</name>
    <dbReference type="NCBI Taxonomy" id="647720"/>
    <lineage>
        <taxon>Bacteria</taxon>
        <taxon>Pseudomonadati</taxon>
        <taxon>Pseudomonadota</taxon>
        <taxon>Alphaproteobacteria</taxon>
        <taxon>Rhodobacterales</taxon>
        <taxon>Roseobacteraceae</taxon>
    </lineage>
</organism>
<dbReference type="PANTHER" id="PTHR38834:SF3">
    <property type="entry name" value="SOLUTE-BINDING PROTEIN FAMILY 3_N-TERMINAL DOMAIN-CONTAINING PROTEIN"/>
    <property type="match status" value="1"/>
</dbReference>
<evidence type="ECO:0000313" key="4">
    <source>
        <dbReference type="Proteomes" id="UP000295673"/>
    </source>
</evidence>
<dbReference type="Pfam" id="PF00497">
    <property type="entry name" value="SBP_bac_3"/>
    <property type="match status" value="1"/>
</dbReference>
<comment type="caution">
    <text evidence="3">The sequence shown here is derived from an EMBL/GenBank/DDBJ whole genome shotgun (WGS) entry which is preliminary data.</text>
</comment>
<feature type="signal peptide" evidence="1">
    <location>
        <begin position="1"/>
        <end position="18"/>
    </location>
</feature>
<dbReference type="PANTHER" id="PTHR38834">
    <property type="entry name" value="PERIPLASMIC SUBSTRATE BINDING PROTEIN FAMILY 3"/>
    <property type="match status" value="1"/>
</dbReference>
<accession>A0A4R1N9C3</accession>